<organism evidence="3 4">
    <name type="scientific">Limosilactobacillus fastidiosus</name>
    <dbReference type="NCBI Taxonomy" id="2759855"/>
    <lineage>
        <taxon>Bacteria</taxon>
        <taxon>Bacillati</taxon>
        <taxon>Bacillota</taxon>
        <taxon>Bacilli</taxon>
        <taxon>Lactobacillales</taxon>
        <taxon>Lactobacillaceae</taxon>
        <taxon>Limosilactobacillus</taxon>
    </lineage>
</organism>
<evidence type="ECO:0000313" key="2">
    <source>
        <dbReference type="EMBL" id="MBB1062394.1"/>
    </source>
</evidence>
<comment type="caution">
    <text evidence="3">The sequence shown here is derived from an EMBL/GenBank/DDBJ whole genome shotgun (WGS) entry which is preliminary data.</text>
</comment>
<dbReference type="Proteomes" id="UP000544052">
    <property type="component" value="Unassembled WGS sequence"/>
</dbReference>
<keyword evidence="1" id="KW-1133">Transmembrane helix</keyword>
<reference evidence="4 5" key="1">
    <citation type="submission" date="2020-07" db="EMBL/GenBank/DDBJ databases">
        <title>Description of Limosilactobacillus balticus sp. nov., Limosilactobacillus agrestis sp. nov., Limosilactobacillus albertensis sp. nov., Limosilactobacillus rudii sp. nov., Limosilactobacillus fastidiosus sp. nov., five novel Limosilactobacillus species isolated from the vertebrate gastrointestinal tract, and proposal of 6 subspecies of Limosilactobacillus reuteri adapted to the gastrointestinal tract of specific vertebrate hosts.</title>
        <authorList>
            <person name="Li F."/>
            <person name="Cheng C."/>
            <person name="Zheng J."/>
            <person name="Quevedo R.M."/>
            <person name="Li J."/>
            <person name="Roos S."/>
            <person name="Gaenzle M.G."/>
            <person name="Walter J."/>
        </authorList>
    </citation>
    <scope>NUCLEOTIDE SEQUENCE [LARGE SCALE GENOMIC DNA]</scope>
    <source>
        <strain evidence="3 4">WF-MA3-C</strain>
        <strain evidence="2 5">WF-MO7-1</strain>
    </source>
</reference>
<gene>
    <name evidence="3" type="ORF">H5R63_00510</name>
    <name evidence="2" type="ORF">H5R64_01020</name>
</gene>
<dbReference type="Proteomes" id="UP000518255">
    <property type="component" value="Unassembled WGS sequence"/>
</dbReference>
<keyword evidence="1" id="KW-0472">Membrane</keyword>
<evidence type="ECO:0000313" key="3">
    <source>
        <dbReference type="EMBL" id="MBB1085300.1"/>
    </source>
</evidence>
<feature type="transmembrane region" description="Helical" evidence="1">
    <location>
        <begin position="20"/>
        <end position="39"/>
    </location>
</feature>
<keyword evidence="5" id="KW-1185">Reference proteome</keyword>
<name>A0A7W3TYB8_9LACO</name>
<dbReference type="EMBL" id="JACIUY010000011">
    <property type="protein sequence ID" value="MBB1085300.1"/>
    <property type="molecule type" value="Genomic_DNA"/>
</dbReference>
<dbReference type="AlphaFoldDB" id="A0A7W3TYB8"/>
<proteinExistence type="predicted"/>
<accession>A0A7W3TYB8</accession>
<protein>
    <recommendedName>
        <fullName evidence="6">PrgI family protein</fullName>
    </recommendedName>
</protein>
<evidence type="ECO:0000313" key="4">
    <source>
        <dbReference type="Proteomes" id="UP000518255"/>
    </source>
</evidence>
<keyword evidence="1" id="KW-0812">Transmembrane</keyword>
<evidence type="ECO:0008006" key="6">
    <source>
        <dbReference type="Google" id="ProtNLM"/>
    </source>
</evidence>
<evidence type="ECO:0000313" key="5">
    <source>
        <dbReference type="Proteomes" id="UP000544052"/>
    </source>
</evidence>
<dbReference type="EMBL" id="JACIUZ010000015">
    <property type="protein sequence ID" value="MBB1062394.1"/>
    <property type="molecule type" value="Genomic_DNA"/>
</dbReference>
<evidence type="ECO:0000256" key="1">
    <source>
        <dbReference type="SAM" id="Phobius"/>
    </source>
</evidence>
<sequence>MNDNYGVVSGIGEGIKIGLFFIKDICCLAAVIVPAYLMMNNGFPPTEKPKSLLFFIVAIVFAFYLDLHPLTNPGKRNYEVIWMLLKDRKPKSYKSFGYYEFRPLEKLKEEWSHGNSN</sequence>
<feature type="transmembrane region" description="Helical" evidence="1">
    <location>
        <begin position="51"/>
        <end position="67"/>
    </location>
</feature>
<dbReference type="RefSeq" id="WP_182580039.1">
    <property type="nucleotide sequence ID" value="NZ_JACIUY010000011.1"/>
</dbReference>